<comment type="catalytic activity">
    <reaction evidence="1 6">
        <text>6-phospho-D-glucono-1,5-lactone + H2O = 6-phospho-D-gluconate + H(+)</text>
        <dbReference type="Rhea" id="RHEA:12556"/>
        <dbReference type="ChEBI" id="CHEBI:15377"/>
        <dbReference type="ChEBI" id="CHEBI:15378"/>
        <dbReference type="ChEBI" id="CHEBI:57955"/>
        <dbReference type="ChEBI" id="CHEBI:58759"/>
        <dbReference type="EC" id="3.1.1.31"/>
    </reaction>
</comment>
<dbReference type="InterPro" id="IPR039104">
    <property type="entry name" value="6PGL"/>
</dbReference>
<dbReference type="GO" id="GO:0006098">
    <property type="term" value="P:pentose-phosphate shunt"/>
    <property type="evidence" value="ECO:0007669"/>
    <property type="project" value="UniProtKB-UniPathway"/>
</dbReference>
<dbReference type="RefSeq" id="XP_005710491.1">
    <property type="nucleotide sequence ID" value="XM_005710434.1"/>
</dbReference>
<dbReference type="Gene3D" id="3.40.50.1360">
    <property type="match status" value="1"/>
</dbReference>
<evidence type="ECO:0000256" key="3">
    <source>
        <dbReference type="ARBA" id="ARBA00010662"/>
    </source>
</evidence>
<evidence type="ECO:0000313" key="9">
    <source>
        <dbReference type="Proteomes" id="UP000012073"/>
    </source>
</evidence>
<evidence type="ECO:0000256" key="2">
    <source>
        <dbReference type="ARBA" id="ARBA00004961"/>
    </source>
</evidence>
<dbReference type="InterPro" id="IPR037171">
    <property type="entry name" value="NagB/RpiA_transferase-like"/>
</dbReference>
<dbReference type="Gramene" id="CDF40197">
    <property type="protein sequence ID" value="CDF40197"/>
    <property type="gene ID" value="CHC_T00000675001"/>
</dbReference>
<dbReference type="InterPro" id="IPR006148">
    <property type="entry name" value="Glc/Gal-6P_isomerase"/>
</dbReference>
<keyword evidence="5 6" id="KW-0378">Hydrolase</keyword>
<dbReference type="Proteomes" id="UP000012073">
    <property type="component" value="Unassembled WGS sequence"/>
</dbReference>
<dbReference type="InterPro" id="IPR005900">
    <property type="entry name" value="6-phosphogluconolactonase_DevB"/>
</dbReference>
<accession>R7QNX3</accession>
<organism evidence="8 9">
    <name type="scientific">Chondrus crispus</name>
    <name type="common">Carrageen Irish moss</name>
    <name type="synonym">Polymorpha crispa</name>
    <dbReference type="NCBI Taxonomy" id="2769"/>
    <lineage>
        <taxon>Eukaryota</taxon>
        <taxon>Rhodophyta</taxon>
        <taxon>Florideophyceae</taxon>
        <taxon>Rhodymeniophycidae</taxon>
        <taxon>Gigartinales</taxon>
        <taxon>Gigartinaceae</taxon>
        <taxon>Chondrus</taxon>
    </lineage>
</organism>
<evidence type="ECO:0000259" key="7">
    <source>
        <dbReference type="Pfam" id="PF01182"/>
    </source>
</evidence>
<dbReference type="GeneID" id="17318208"/>
<dbReference type="STRING" id="2769.R7QNX3"/>
<dbReference type="PhylomeDB" id="R7QNX3"/>
<dbReference type="Pfam" id="PF01182">
    <property type="entry name" value="Glucosamine_iso"/>
    <property type="match status" value="1"/>
</dbReference>
<dbReference type="AlphaFoldDB" id="R7QNX3"/>
<dbReference type="SUPFAM" id="SSF100950">
    <property type="entry name" value="NagB/RpiA/CoA transferase-like"/>
    <property type="match status" value="1"/>
</dbReference>
<dbReference type="NCBIfam" id="TIGR01198">
    <property type="entry name" value="pgl"/>
    <property type="match status" value="1"/>
</dbReference>
<dbReference type="UniPathway" id="UPA00115">
    <property type="reaction ID" value="UER00409"/>
</dbReference>
<sequence>MSYSTSVGDVPAKAAEAVLAASRSAIAERGTFSVAISGGSLPKLLAAGLTHAQLPLDKWNVFLADERIVPLTDDDSNFRLVKQYFPDMHVVPIDPTLSPPECARDYQRKIVDKLGEAPVFDAVLLGLGPDGHTCSLFPGHELLDETDNIVAPISNSPKPPPKRVTLTLPVLGAARAAMFICTGAGKAGVVKDILQNTDSKLPGALVRTAGPVQWFLDEGAAGEL</sequence>
<evidence type="ECO:0000256" key="1">
    <source>
        <dbReference type="ARBA" id="ARBA00000832"/>
    </source>
</evidence>
<dbReference type="OrthoDB" id="432544at2759"/>
<evidence type="ECO:0000313" key="8">
    <source>
        <dbReference type="EMBL" id="CDF40197.1"/>
    </source>
</evidence>
<dbReference type="OMA" id="YQLFEFE"/>
<dbReference type="FunFam" id="3.40.50.1360:FF:000005">
    <property type="entry name" value="6-phosphogluconolactonase"/>
    <property type="match status" value="1"/>
</dbReference>
<proteinExistence type="inferred from homology"/>
<dbReference type="PANTHER" id="PTHR11054">
    <property type="entry name" value="6-PHOSPHOGLUCONOLACTONASE"/>
    <property type="match status" value="1"/>
</dbReference>
<comment type="function">
    <text evidence="6">Hydrolysis of 6-phosphogluconolactone to 6-phosphogluconate.</text>
</comment>
<dbReference type="EC" id="3.1.1.31" evidence="4 6"/>
<name>R7QNX3_CHOCR</name>
<gene>
    <name evidence="8" type="ORF">CHC_T00000675001</name>
</gene>
<keyword evidence="9" id="KW-1185">Reference proteome</keyword>
<dbReference type="CDD" id="cd01400">
    <property type="entry name" value="6PGL"/>
    <property type="match status" value="1"/>
</dbReference>
<comment type="pathway">
    <text evidence="2 6">Carbohydrate degradation; pentose phosphate pathway; D-ribulose 5-phosphate from D-glucose 6-phosphate (oxidative stage): step 2/3.</text>
</comment>
<dbReference type="PANTHER" id="PTHR11054:SF0">
    <property type="entry name" value="6-PHOSPHOGLUCONOLACTONASE"/>
    <property type="match status" value="1"/>
</dbReference>
<dbReference type="GO" id="GO:0017057">
    <property type="term" value="F:6-phosphogluconolactonase activity"/>
    <property type="evidence" value="ECO:0007669"/>
    <property type="project" value="UniProtKB-UniRule"/>
</dbReference>
<dbReference type="KEGG" id="ccp:CHC_T00000675001"/>
<feature type="domain" description="Glucosamine/galactosamine-6-phosphate isomerase" evidence="7">
    <location>
        <begin position="11"/>
        <end position="214"/>
    </location>
</feature>
<evidence type="ECO:0000256" key="6">
    <source>
        <dbReference type="RuleBase" id="RU365095"/>
    </source>
</evidence>
<dbReference type="EMBL" id="HG002140">
    <property type="protein sequence ID" value="CDF40197.1"/>
    <property type="molecule type" value="Genomic_DNA"/>
</dbReference>
<evidence type="ECO:0000256" key="5">
    <source>
        <dbReference type="ARBA" id="ARBA00022801"/>
    </source>
</evidence>
<dbReference type="GO" id="GO:0005975">
    <property type="term" value="P:carbohydrate metabolic process"/>
    <property type="evidence" value="ECO:0007669"/>
    <property type="project" value="UniProtKB-UniRule"/>
</dbReference>
<evidence type="ECO:0000256" key="4">
    <source>
        <dbReference type="ARBA" id="ARBA00013198"/>
    </source>
</evidence>
<protein>
    <recommendedName>
        <fullName evidence="4 6">6-phosphogluconolactonase</fullName>
        <shortName evidence="6">6PGL</shortName>
        <ecNumber evidence="4 6">3.1.1.31</ecNumber>
    </recommendedName>
</protein>
<comment type="similarity">
    <text evidence="3 6">Belongs to the glucosamine/galactosamine-6-phosphate isomerase family. 6-phosphogluconolactonase subfamily.</text>
</comment>
<reference evidence="9" key="1">
    <citation type="journal article" date="2013" name="Proc. Natl. Acad. Sci. U.S.A.">
        <title>Genome structure and metabolic features in the red seaweed Chondrus crispus shed light on evolution of the Archaeplastida.</title>
        <authorList>
            <person name="Collen J."/>
            <person name="Porcel B."/>
            <person name="Carre W."/>
            <person name="Ball S.G."/>
            <person name="Chaparro C."/>
            <person name="Tonon T."/>
            <person name="Barbeyron T."/>
            <person name="Michel G."/>
            <person name="Noel B."/>
            <person name="Valentin K."/>
            <person name="Elias M."/>
            <person name="Artiguenave F."/>
            <person name="Arun A."/>
            <person name="Aury J.M."/>
            <person name="Barbosa-Neto J.F."/>
            <person name="Bothwell J.H."/>
            <person name="Bouget F.Y."/>
            <person name="Brillet L."/>
            <person name="Cabello-Hurtado F."/>
            <person name="Capella-Gutierrez S."/>
            <person name="Charrier B."/>
            <person name="Cladiere L."/>
            <person name="Cock J.M."/>
            <person name="Coelho S.M."/>
            <person name="Colleoni C."/>
            <person name="Czjzek M."/>
            <person name="Da Silva C."/>
            <person name="Delage L."/>
            <person name="Denoeud F."/>
            <person name="Deschamps P."/>
            <person name="Dittami S.M."/>
            <person name="Gabaldon T."/>
            <person name="Gachon C.M."/>
            <person name="Groisillier A."/>
            <person name="Herve C."/>
            <person name="Jabbari K."/>
            <person name="Katinka M."/>
            <person name="Kloareg B."/>
            <person name="Kowalczyk N."/>
            <person name="Labadie K."/>
            <person name="Leblanc C."/>
            <person name="Lopez P.J."/>
            <person name="McLachlan D.H."/>
            <person name="Meslet-Cladiere L."/>
            <person name="Moustafa A."/>
            <person name="Nehr Z."/>
            <person name="Nyvall Collen P."/>
            <person name="Panaud O."/>
            <person name="Partensky F."/>
            <person name="Poulain J."/>
            <person name="Rensing S.A."/>
            <person name="Rousvoal S."/>
            <person name="Samson G."/>
            <person name="Symeonidi A."/>
            <person name="Weissenbach J."/>
            <person name="Zambounis A."/>
            <person name="Wincker P."/>
            <person name="Boyen C."/>
        </authorList>
    </citation>
    <scope>NUCLEOTIDE SEQUENCE [LARGE SCALE GENOMIC DNA]</scope>
    <source>
        <strain evidence="9">cv. Stackhouse</strain>
    </source>
</reference>